<protein>
    <recommendedName>
        <fullName evidence="4">Bacteriocin</fullName>
    </recommendedName>
</protein>
<dbReference type="Proteomes" id="UP001216510">
    <property type="component" value="Chromosome"/>
</dbReference>
<proteinExistence type="predicted"/>
<evidence type="ECO:0000313" key="3">
    <source>
        <dbReference type="Proteomes" id="UP001216510"/>
    </source>
</evidence>
<evidence type="ECO:0008006" key="4">
    <source>
        <dbReference type="Google" id="ProtNLM"/>
    </source>
</evidence>
<reference evidence="2 3" key="1">
    <citation type="submission" date="2023-02" db="EMBL/GenBank/DDBJ databases">
        <title>Gemone sequence of Telluria chitinolytica ACM 3522T.</title>
        <authorList>
            <person name="Frediansyah A."/>
            <person name="Miess H."/>
            <person name="Gross H."/>
        </authorList>
    </citation>
    <scope>NUCLEOTIDE SEQUENCE [LARGE SCALE GENOMIC DNA]</scope>
    <source>
        <strain evidence="2 3">ACM 3522</strain>
    </source>
</reference>
<organism evidence="2 3">
    <name type="scientific">Pseudoduganella chitinolytica</name>
    <dbReference type="NCBI Taxonomy" id="34070"/>
    <lineage>
        <taxon>Bacteria</taxon>
        <taxon>Pseudomonadati</taxon>
        <taxon>Pseudomonadota</taxon>
        <taxon>Betaproteobacteria</taxon>
        <taxon>Burkholderiales</taxon>
        <taxon>Oxalobacteraceae</taxon>
        <taxon>Telluria group</taxon>
        <taxon>Pseudoduganella</taxon>
    </lineage>
</organism>
<sequence>MQIVERILAKVVGKELSAEEVAKVSGGHTGKECPEGTMQTVHSGEKPTGCDKG</sequence>
<dbReference type="EMBL" id="CP119083">
    <property type="protein sequence ID" value="WEF32201.1"/>
    <property type="molecule type" value="Genomic_DNA"/>
</dbReference>
<evidence type="ECO:0000256" key="1">
    <source>
        <dbReference type="SAM" id="MobiDB-lite"/>
    </source>
</evidence>
<dbReference type="RefSeq" id="WP_277414957.1">
    <property type="nucleotide sequence ID" value="NZ_CP119083.1"/>
</dbReference>
<feature type="compositionally biased region" description="Basic and acidic residues" evidence="1">
    <location>
        <begin position="43"/>
        <end position="53"/>
    </location>
</feature>
<feature type="region of interest" description="Disordered" evidence="1">
    <location>
        <begin position="23"/>
        <end position="53"/>
    </location>
</feature>
<keyword evidence="3" id="KW-1185">Reference proteome</keyword>
<gene>
    <name evidence="2" type="ORF">PX653_22715</name>
</gene>
<name>A0ABY8B905_9BURK</name>
<accession>A0ABY8B905</accession>
<evidence type="ECO:0000313" key="2">
    <source>
        <dbReference type="EMBL" id="WEF32201.1"/>
    </source>
</evidence>